<dbReference type="Proteomes" id="UP000094336">
    <property type="component" value="Unassembled WGS sequence"/>
</dbReference>
<feature type="domain" description="FCP1 homology" evidence="15">
    <location>
        <begin position="158"/>
        <end position="301"/>
    </location>
</feature>
<keyword evidence="11 13" id="KW-0496">Mitochondrion</keyword>
<dbReference type="PROSITE" id="PS50969">
    <property type="entry name" value="FCP1"/>
    <property type="match status" value="1"/>
</dbReference>
<feature type="compositionally biased region" description="Basic and acidic residues" evidence="14">
    <location>
        <begin position="54"/>
        <end position="64"/>
    </location>
</feature>
<evidence type="ECO:0000256" key="7">
    <source>
        <dbReference type="ARBA" id="ARBA00022927"/>
    </source>
</evidence>
<dbReference type="Gene3D" id="3.40.50.1000">
    <property type="entry name" value="HAD superfamily/HAD-like"/>
    <property type="match status" value="1"/>
</dbReference>
<dbReference type="GO" id="GO:0030943">
    <property type="term" value="F:mitochondrion targeting sequence binding"/>
    <property type="evidence" value="ECO:0007669"/>
    <property type="project" value="EnsemblFungi"/>
</dbReference>
<dbReference type="GeneID" id="30148783"/>
<evidence type="ECO:0000313" key="16">
    <source>
        <dbReference type="EMBL" id="ODQ77109.1"/>
    </source>
</evidence>
<dbReference type="STRING" id="984486.A0A1E3QHD8"/>
<evidence type="ECO:0000256" key="6">
    <source>
        <dbReference type="ARBA" id="ARBA00022792"/>
    </source>
</evidence>
<keyword evidence="12" id="KW-0472">Membrane</keyword>
<evidence type="ECO:0000256" key="14">
    <source>
        <dbReference type="SAM" id="MobiDB-lite"/>
    </source>
</evidence>
<evidence type="ECO:0000256" key="5">
    <source>
        <dbReference type="ARBA" id="ARBA00022692"/>
    </source>
</evidence>
<evidence type="ECO:0000256" key="3">
    <source>
        <dbReference type="ARBA" id="ARBA00020799"/>
    </source>
</evidence>
<reference evidence="17" key="1">
    <citation type="submission" date="2016-05" db="EMBL/GenBank/DDBJ databases">
        <title>Comparative genomics of biotechnologically important yeasts.</title>
        <authorList>
            <consortium name="DOE Joint Genome Institute"/>
            <person name="Riley R."/>
            <person name="Haridas S."/>
            <person name="Wolfe K.H."/>
            <person name="Lopes M.R."/>
            <person name="Hittinger C.T."/>
            <person name="Goker M."/>
            <person name="Salamov A."/>
            <person name="Wisecaver J."/>
            <person name="Long T.M."/>
            <person name="Aerts A.L."/>
            <person name="Barry K."/>
            <person name="Choi C."/>
            <person name="Clum A."/>
            <person name="Coughlan A.Y."/>
            <person name="Deshpande S."/>
            <person name="Douglass A.P."/>
            <person name="Hanson S.J."/>
            <person name="Klenk H.-P."/>
            <person name="Labutti K."/>
            <person name="Lapidus A."/>
            <person name="Lindquist E."/>
            <person name="Lipzen A."/>
            <person name="Meier-Kolthoff J.P."/>
            <person name="Ohm R.A."/>
            <person name="Otillar R.P."/>
            <person name="Pangilinan J."/>
            <person name="Peng Y."/>
            <person name="Rokas A."/>
            <person name="Rosa C.A."/>
            <person name="Scheuner C."/>
            <person name="Sibirny A.A."/>
            <person name="Slot J.C."/>
            <person name="Stielow J.B."/>
            <person name="Sun H."/>
            <person name="Kurtzman C.P."/>
            <person name="Blackwell M."/>
            <person name="Grigoriev I.V."/>
            <person name="Jeffries T.W."/>
        </authorList>
    </citation>
    <scope>NUCLEOTIDE SEQUENCE [LARGE SCALE GENOMIC DNA]</scope>
    <source>
        <strain evidence="17">NRRL Y-12698</strain>
    </source>
</reference>
<dbReference type="GO" id="GO:0042802">
    <property type="term" value="F:identical protein binding"/>
    <property type="evidence" value="ECO:0007669"/>
    <property type="project" value="EnsemblFungi"/>
</dbReference>
<evidence type="ECO:0000259" key="15">
    <source>
        <dbReference type="PROSITE" id="PS50969"/>
    </source>
</evidence>
<dbReference type="PANTHER" id="PTHR12210">
    <property type="entry name" value="DULLARD PROTEIN PHOSPHATASE"/>
    <property type="match status" value="1"/>
</dbReference>
<keyword evidence="17" id="KW-1185">Reference proteome</keyword>
<feature type="region of interest" description="Disordered" evidence="14">
    <location>
        <begin position="394"/>
        <end position="420"/>
    </location>
</feature>
<dbReference type="GO" id="GO:0008320">
    <property type="term" value="F:protein transmembrane transporter activity"/>
    <property type="evidence" value="ECO:0007669"/>
    <property type="project" value="EnsemblFungi"/>
</dbReference>
<evidence type="ECO:0000256" key="1">
    <source>
        <dbReference type="ARBA" id="ARBA00004434"/>
    </source>
</evidence>
<gene>
    <name evidence="16" type="ORF">BABINDRAFT_173026</name>
</gene>
<dbReference type="EMBL" id="KV454443">
    <property type="protein sequence ID" value="ODQ77109.1"/>
    <property type="molecule type" value="Genomic_DNA"/>
</dbReference>
<dbReference type="Pfam" id="PF03031">
    <property type="entry name" value="NIF"/>
    <property type="match status" value="1"/>
</dbReference>
<accession>A0A1E3QHD8</accession>
<evidence type="ECO:0000256" key="8">
    <source>
        <dbReference type="ARBA" id="ARBA00022946"/>
    </source>
</evidence>
<dbReference type="OrthoDB" id="287041at2759"/>
<keyword evidence="10 13" id="KW-0811">Translocation</keyword>
<comment type="similarity">
    <text evidence="2 13">Belongs to the TIM50 family.</text>
</comment>
<organism evidence="16 17">
    <name type="scientific">Babjeviella inositovora NRRL Y-12698</name>
    <dbReference type="NCBI Taxonomy" id="984486"/>
    <lineage>
        <taxon>Eukaryota</taxon>
        <taxon>Fungi</taxon>
        <taxon>Dikarya</taxon>
        <taxon>Ascomycota</taxon>
        <taxon>Saccharomycotina</taxon>
        <taxon>Pichiomycetes</taxon>
        <taxon>Serinales incertae sedis</taxon>
        <taxon>Babjeviella</taxon>
    </lineage>
</organism>
<comment type="subcellular location">
    <subcellularLocation>
        <location evidence="1 13">Mitochondrion inner membrane</location>
        <topology evidence="1 13">Single-pass membrane protein</topology>
    </subcellularLocation>
</comment>
<dbReference type="InterPro" id="IPR004274">
    <property type="entry name" value="FCP1_dom"/>
</dbReference>
<keyword evidence="8 13" id="KW-0809">Transit peptide</keyword>
<keyword evidence="5" id="KW-0812">Transmembrane</keyword>
<proteinExistence type="inferred from homology"/>
<evidence type="ECO:0000256" key="12">
    <source>
        <dbReference type="ARBA" id="ARBA00023136"/>
    </source>
</evidence>
<comment type="function">
    <text evidence="13">Essential component of the TIM23 complex, a complex that mediates the translocation of transit peptide-containing proteins across the mitochondrial inner membrane.</text>
</comment>
<name>A0A1E3QHD8_9ASCO</name>
<dbReference type="AlphaFoldDB" id="A0A1E3QHD8"/>
<keyword evidence="6" id="KW-0999">Mitochondrion inner membrane</keyword>
<dbReference type="InterPro" id="IPR023214">
    <property type="entry name" value="HAD_sf"/>
</dbReference>
<comment type="subunit">
    <text evidence="13">Component of the TIM23 complex.</text>
</comment>
<keyword evidence="9" id="KW-1133">Transmembrane helix</keyword>
<evidence type="ECO:0000256" key="2">
    <source>
        <dbReference type="ARBA" id="ARBA00006344"/>
    </source>
</evidence>
<dbReference type="FunFam" id="3.40.50.1000:FF:000019">
    <property type="entry name" value="Mitochondrial import inner membrane translocase subunit TIM50"/>
    <property type="match status" value="1"/>
</dbReference>
<dbReference type="CDD" id="cd07521">
    <property type="entry name" value="HAD_FCP1-like"/>
    <property type="match status" value="1"/>
</dbReference>
<dbReference type="GO" id="GO:0030150">
    <property type="term" value="P:protein import into mitochondrial matrix"/>
    <property type="evidence" value="ECO:0007669"/>
    <property type="project" value="EnsemblFungi"/>
</dbReference>
<protein>
    <recommendedName>
        <fullName evidence="3 13">Mitochondrial import inner membrane translocase subunit TIM50</fullName>
    </recommendedName>
</protein>
<sequence length="420" mass="47898">MNVLRTSFTRGLVRSVTRVPLTKPQSVAFASTQKDEPKSILTDDLLAKAGVETENTKSADEANSNRRYRKTASDEKREKNFNRGWIVALAASLAGAGYLTRNWDSDEEQAAVDGKSVDNGYTPQLMYARLNKRFNSLFISTFEEPAYPDLLPPPPPEPYRRPLTLVLNLEDLLIHSEWSTKSGWRTAKRPGLDYFLAYLSSYYEIVVFSNHPMAFSERTVAKLDPYHAFISYPLFREHARSKDGKIVKDLSYMNRPLEKLLLIDVNEDATLLQPENSIVLAPWDGQKDDVLIKMIPFLEYLATQPVKDIRPILNSYPDKSQIATEFARRESILRANFEKENKNKGNSGFSLLGVQSSKGSKFPLDVIREQGQMQYESFMKYLRENGDKLLEEEKKMMEQQKMSLGSMLSGEQPTVPVQEK</sequence>
<evidence type="ECO:0000256" key="13">
    <source>
        <dbReference type="RuleBase" id="RU365079"/>
    </source>
</evidence>
<evidence type="ECO:0000256" key="4">
    <source>
        <dbReference type="ARBA" id="ARBA00022448"/>
    </source>
</evidence>
<dbReference type="InterPro" id="IPR036412">
    <property type="entry name" value="HAD-like_sf"/>
</dbReference>
<evidence type="ECO:0000256" key="9">
    <source>
        <dbReference type="ARBA" id="ARBA00022989"/>
    </source>
</evidence>
<keyword evidence="4 13" id="KW-0813">Transport</keyword>
<dbReference type="InterPro" id="IPR050365">
    <property type="entry name" value="TIM50"/>
</dbReference>
<dbReference type="GO" id="GO:0046902">
    <property type="term" value="P:regulation of mitochondrial membrane permeability"/>
    <property type="evidence" value="ECO:0007669"/>
    <property type="project" value="EnsemblFungi"/>
</dbReference>
<dbReference type="RefSeq" id="XP_018982437.1">
    <property type="nucleotide sequence ID" value="XM_019130930.1"/>
</dbReference>
<keyword evidence="7 13" id="KW-0653">Protein transport</keyword>
<dbReference type="GO" id="GO:0005744">
    <property type="term" value="C:TIM23 mitochondrial import inner membrane translocase complex"/>
    <property type="evidence" value="ECO:0007669"/>
    <property type="project" value="UniProtKB-UniRule"/>
</dbReference>
<evidence type="ECO:0000256" key="10">
    <source>
        <dbReference type="ARBA" id="ARBA00023010"/>
    </source>
</evidence>
<feature type="region of interest" description="Disordered" evidence="14">
    <location>
        <begin position="54"/>
        <end position="75"/>
    </location>
</feature>
<evidence type="ECO:0000256" key="11">
    <source>
        <dbReference type="ARBA" id="ARBA00023128"/>
    </source>
</evidence>
<dbReference type="SUPFAM" id="SSF56784">
    <property type="entry name" value="HAD-like"/>
    <property type="match status" value="1"/>
</dbReference>
<evidence type="ECO:0000313" key="17">
    <source>
        <dbReference type="Proteomes" id="UP000094336"/>
    </source>
</evidence>
<dbReference type="SMART" id="SM00577">
    <property type="entry name" value="CPDc"/>
    <property type="match status" value="1"/>
</dbReference>